<dbReference type="Proteomes" id="UP000821837">
    <property type="component" value="Unassembled WGS sequence"/>
</dbReference>
<dbReference type="AlphaFoldDB" id="A0A9D4SXV8"/>
<comment type="caution">
    <text evidence="2">The sequence shown here is derived from an EMBL/GenBank/DDBJ whole genome shotgun (WGS) entry which is preliminary data.</text>
</comment>
<dbReference type="EMBL" id="JABSTV010001250">
    <property type="protein sequence ID" value="KAH7957696.1"/>
    <property type="molecule type" value="Genomic_DNA"/>
</dbReference>
<keyword evidence="1" id="KW-0812">Transmembrane</keyword>
<protein>
    <recommendedName>
        <fullName evidence="4">MARVEL domain-containing protein</fullName>
    </recommendedName>
</protein>
<gene>
    <name evidence="2" type="ORF">HPB52_021906</name>
</gene>
<dbReference type="OMA" id="NTIYYVC"/>
<evidence type="ECO:0000256" key="1">
    <source>
        <dbReference type="SAM" id="Phobius"/>
    </source>
</evidence>
<organism evidence="2 3">
    <name type="scientific">Rhipicephalus sanguineus</name>
    <name type="common">Brown dog tick</name>
    <name type="synonym">Ixodes sanguineus</name>
    <dbReference type="NCBI Taxonomy" id="34632"/>
    <lineage>
        <taxon>Eukaryota</taxon>
        <taxon>Metazoa</taxon>
        <taxon>Ecdysozoa</taxon>
        <taxon>Arthropoda</taxon>
        <taxon>Chelicerata</taxon>
        <taxon>Arachnida</taxon>
        <taxon>Acari</taxon>
        <taxon>Parasitiformes</taxon>
        <taxon>Ixodida</taxon>
        <taxon>Ixodoidea</taxon>
        <taxon>Ixodidae</taxon>
        <taxon>Rhipicephalinae</taxon>
        <taxon>Rhipicephalus</taxon>
        <taxon>Rhipicephalus</taxon>
    </lineage>
</organism>
<evidence type="ECO:0000313" key="3">
    <source>
        <dbReference type="Proteomes" id="UP000821837"/>
    </source>
</evidence>
<reference evidence="2" key="1">
    <citation type="journal article" date="2020" name="Cell">
        <title>Large-Scale Comparative Analyses of Tick Genomes Elucidate Their Genetic Diversity and Vector Capacities.</title>
        <authorList>
            <consortium name="Tick Genome and Microbiome Consortium (TIGMIC)"/>
            <person name="Jia N."/>
            <person name="Wang J."/>
            <person name="Shi W."/>
            <person name="Du L."/>
            <person name="Sun Y."/>
            <person name="Zhan W."/>
            <person name="Jiang J.F."/>
            <person name="Wang Q."/>
            <person name="Zhang B."/>
            <person name="Ji P."/>
            <person name="Bell-Sakyi L."/>
            <person name="Cui X.M."/>
            <person name="Yuan T.T."/>
            <person name="Jiang B.G."/>
            <person name="Yang W.F."/>
            <person name="Lam T.T."/>
            <person name="Chang Q.C."/>
            <person name="Ding S.J."/>
            <person name="Wang X.J."/>
            <person name="Zhu J.G."/>
            <person name="Ruan X.D."/>
            <person name="Zhao L."/>
            <person name="Wei J.T."/>
            <person name="Ye R.Z."/>
            <person name="Que T.C."/>
            <person name="Du C.H."/>
            <person name="Zhou Y.H."/>
            <person name="Cheng J.X."/>
            <person name="Dai P.F."/>
            <person name="Guo W.B."/>
            <person name="Han X.H."/>
            <person name="Huang E.J."/>
            <person name="Li L.F."/>
            <person name="Wei W."/>
            <person name="Gao Y.C."/>
            <person name="Liu J.Z."/>
            <person name="Shao H.Z."/>
            <person name="Wang X."/>
            <person name="Wang C.C."/>
            <person name="Yang T.C."/>
            <person name="Huo Q.B."/>
            <person name="Li W."/>
            <person name="Chen H.Y."/>
            <person name="Chen S.E."/>
            <person name="Zhou L.G."/>
            <person name="Ni X.B."/>
            <person name="Tian J.H."/>
            <person name="Sheng Y."/>
            <person name="Liu T."/>
            <person name="Pan Y.S."/>
            <person name="Xia L.Y."/>
            <person name="Li J."/>
            <person name="Zhao F."/>
            <person name="Cao W.C."/>
        </authorList>
    </citation>
    <scope>NUCLEOTIDE SEQUENCE</scope>
    <source>
        <strain evidence="2">Rsan-2018</strain>
    </source>
</reference>
<evidence type="ECO:0008006" key="4">
    <source>
        <dbReference type="Google" id="ProtNLM"/>
    </source>
</evidence>
<keyword evidence="1" id="KW-0472">Membrane</keyword>
<reference evidence="2" key="2">
    <citation type="submission" date="2021-09" db="EMBL/GenBank/DDBJ databases">
        <authorList>
            <person name="Jia N."/>
            <person name="Wang J."/>
            <person name="Shi W."/>
            <person name="Du L."/>
            <person name="Sun Y."/>
            <person name="Zhan W."/>
            <person name="Jiang J."/>
            <person name="Wang Q."/>
            <person name="Zhang B."/>
            <person name="Ji P."/>
            <person name="Sakyi L.B."/>
            <person name="Cui X."/>
            <person name="Yuan T."/>
            <person name="Jiang B."/>
            <person name="Yang W."/>
            <person name="Lam T.T.-Y."/>
            <person name="Chang Q."/>
            <person name="Ding S."/>
            <person name="Wang X."/>
            <person name="Zhu J."/>
            <person name="Ruan X."/>
            <person name="Zhao L."/>
            <person name="Wei J."/>
            <person name="Que T."/>
            <person name="Du C."/>
            <person name="Cheng J."/>
            <person name="Dai P."/>
            <person name="Han X."/>
            <person name="Huang E."/>
            <person name="Gao Y."/>
            <person name="Liu J."/>
            <person name="Shao H."/>
            <person name="Ye R."/>
            <person name="Li L."/>
            <person name="Wei W."/>
            <person name="Wang X."/>
            <person name="Wang C."/>
            <person name="Huo Q."/>
            <person name="Li W."/>
            <person name="Guo W."/>
            <person name="Chen H."/>
            <person name="Chen S."/>
            <person name="Zhou L."/>
            <person name="Zhou L."/>
            <person name="Ni X."/>
            <person name="Tian J."/>
            <person name="Zhou Y."/>
            <person name="Sheng Y."/>
            <person name="Liu T."/>
            <person name="Pan Y."/>
            <person name="Xia L."/>
            <person name="Li J."/>
            <person name="Zhao F."/>
            <person name="Cao W."/>
        </authorList>
    </citation>
    <scope>NUCLEOTIDE SEQUENCE</scope>
    <source>
        <strain evidence="2">Rsan-2018</strain>
        <tissue evidence="2">Larvae</tissue>
    </source>
</reference>
<keyword evidence="1" id="KW-1133">Transmembrane helix</keyword>
<proteinExistence type="predicted"/>
<feature type="transmembrane region" description="Helical" evidence="1">
    <location>
        <begin position="97"/>
        <end position="118"/>
    </location>
</feature>
<accession>A0A9D4SXV8</accession>
<dbReference type="VEuPathDB" id="VectorBase:RSAN_035999"/>
<keyword evidence="3" id="KW-1185">Reference proteome</keyword>
<evidence type="ECO:0000313" key="2">
    <source>
        <dbReference type="EMBL" id="KAH7957696.1"/>
    </source>
</evidence>
<dbReference type="OrthoDB" id="6494456at2759"/>
<sequence length="160" mass="16800">MADAVQDILAGNTSSLQHVWSQVGITSTYVTSPSGAFNALEVVCAASLFLLISSIGSGYSNLSLLQLVSFTYSLLGLHMLCVGLISVQFTYVITNTIYYVCYNYGAAAAYLVSAVFAISVGLNPFKTTTSLVSVALALACTFLHFGHGVYWGKSASTAAP</sequence>
<name>A0A9D4SXV8_RHISA</name>
<feature type="transmembrane region" description="Helical" evidence="1">
    <location>
        <begin position="36"/>
        <end position="55"/>
    </location>
</feature>
<feature type="transmembrane region" description="Helical" evidence="1">
    <location>
        <begin position="130"/>
        <end position="151"/>
    </location>
</feature>
<feature type="transmembrane region" description="Helical" evidence="1">
    <location>
        <begin position="67"/>
        <end position="91"/>
    </location>
</feature>